<organism evidence="2 3">
    <name type="scientific">[Clostridium] polysaccharolyticum</name>
    <dbReference type="NCBI Taxonomy" id="29364"/>
    <lineage>
        <taxon>Bacteria</taxon>
        <taxon>Bacillati</taxon>
        <taxon>Bacillota</taxon>
        <taxon>Clostridia</taxon>
        <taxon>Lachnospirales</taxon>
        <taxon>Lachnospiraceae</taxon>
    </lineage>
</organism>
<name>A0A1I0CBX2_9FIRM</name>
<feature type="transmembrane region" description="Helical" evidence="1">
    <location>
        <begin position="59"/>
        <end position="80"/>
    </location>
</feature>
<keyword evidence="1" id="KW-0812">Transmembrane</keyword>
<dbReference type="Proteomes" id="UP000199800">
    <property type="component" value="Unassembled WGS sequence"/>
</dbReference>
<accession>A0A1I0CBX2</accession>
<dbReference type="EMBL" id="FOHN01000009">
    <property type="protein sequence ID" value="SET16624.1"/>
    <property type="molecule type" value="Genomic_DNA"/>
</dbReference>
<keyword evidence="1" id="KW-0472">Membrane</keyword>
<dbReference type="OrthoDB" id="9813149at2"/>
<evidence type="ECO:0000256" key="1">
    <source>
        <dbReference type="SAM" id="Phobius"/>
    </source>
</evidence>
<protein>
    <submittedName>
        <fullName evidence="2">GHKL domain-containing protein</fullName>
    </submittedName>
</protein>
<keyword evidence="1" id="KW-1133">Transmembrane helix</keyword>
<dbReference type="AlphaFoldDB" id="A0A1I0CBX2"/>
<feature type="transmembrane region" description="Helical" evidence="1">
    <location>
        <begin position="190"/>
        <end position="210"/>
    </location>
</feature>
<sequence>MYCLLGIILRAWMEPFLWIKSMSTLGIRKTKKQCLLFFLIHCSLLIAKSQCESYIGGGIVTECAIFVVLLYLIFATWYLFEGTLYNKMIHLFIYYCILIVTELSVVVVYTLLTGKDPNETMNNSTFDMVGGGLMMLLKGLLCYCVFGKKESASFLNRNREKLSLILIGFIMISSWYLRKCSSGERADTTLLLETAFLFWYVVSSVLVLNGKNKNIWKLRKKAYDSMGTPRQVRDIDQFRHDFSGNIYLMKNLWHYKDYEKLEQIMHSVFGEVENVKLVFEHSNYPVRIVVSHLLQKAANAGISLSVQIEVQEFGMTGEEICTVLYDLVLNGLDRTSALPAKKAYVHLEVLHNDMGYIIQCRNTCMREEKGQLKEQKDMEVVERIIRKYGGTVEKKREKAEWKNINKTEVVIQIPYK</sequence>
<feature type="transmembrane region" description="Helical" evidence="1">
    <location>
        <begin position="92"/>
        <end position="112"/>
    </location>
</feature>
<feature type="transmembrane region" description="Helical" evidence="1">
    <location>
        <begin position="124"/>
        <end position="146"/>
    </location>
</feature>
<evidence type="ECO:0000313" key="3">
    <source>
        <dbReference type="Proteomes" id="UP000199800"/>
    </source>
</evidence>
<keyword evidence="3" id="KW-1185">Reference proteome</keyword>
<evidence type="ECO:0000313" key="2">
    <source>
        <dbReference type="EMBL" id="SET16624.1"/>
    </source>
</evidence>
<proteinExistence type="predicted"/>
<gene>
    <name evidence="2" type="ORF">SAMN04487772_109103</name>
</gene>
<dbReference type="STRING" id="29364.SAMN04487772_109103"/>
<feature type="transmembrane region" description="Helical" evidence="1">
    <location>
        <begin position="162"/>
        <end position="178"/>
    </location>
</feature>
<reference evidence="2 3" key="1">
    <citation type="submission" date="2016-10" db="EMBL/GenBank/DDBJ databases">
        <authorList>
            <person name="de Groot N.N."/>
        </authorList>
    </citation>
    <scope>NUCLEOTIDE SEQUENCE [LARGE SCALE GENOMIC DNA]</scope>
    <source>
        <strain evidence="2 3">DSM 1801</strain>
    </source>
</reference>